<comment type="similarity">
    <text evidence="1">Belongs to the IS150/IS1296 orfA family.</text>
</comment>
<keyword evidence="5" id="KW-1185">Reference proteome</keyword>
<dbReference type="SUPFAM" id="SSF46689">
    <property type="entry name" value="Homeodomain-like"/>
    <property type="match status" value="2"/>
</dbReference>
<dbReference type="InterPro" id="IPR052057">
    <property type="entry name" value="IS150/IS1296_orfA-like"/>
</dbReference>
<name>A0ABW4BSR6_9LACO</name>
<dbReference type="InterPro" id="IPR036388">
    <property type="entry name" value="WH-like_DNA-bd_sf"/>
</dbReference>
<dbReference type="Proteomes" id="UP001597251">
    <property type="component" value="Unassembled WGS sequence"/>
</dbReference>
<feature type="coiled-coil region" evidence="2">
    <location>
        <begin position="132"/>
        <end position="162"/>
    </location>
</feature>
<feature type="domain" description="Insertion element IS150 protein InsJ-like helix-turn-helix" evidence="3">
    <location>
        <begin position="65"/>
        <end position="117"/>
    </location>
</feature>
<organism evidence="4 5">
    <name type="scientific">Companilactobacillus keshanensis</name>
    <dbReference type="NCBI Taxonomy" id="2486003"/>
    <lineage>
        <taxon>Bacteria</taxon>
        <taxon>Bacillati</taxon>
        <taxon>Bacillota</taxon>
        <taxon>Bacilli</taxon>
        <taxon>Lactobacillales</taxon>
        <taxon>Lactobacillaceae</taxon>
        <taxon>Companilactobacillus</taxon>
    </lineage>
</organism>
<dbReference type="Gene3D" id="1.10.10.10">
    <property type="entry name" value="Winged helix-like DNA-binding domain superfamily/Winged helix DNA-binding domain"/>
    <property type="match status" value="2"/>
</dbReference>
<evidence type="ECO:0000256" key="1">
    <source>
        <dbReference type="ARBA" id="ARBA00038232"/>
    </source>
</evidence>
<evidence type="ECO:0000259" key="3">
    <source>
        <dbReference type="Pfam" id="PF13518"/>
    </source>
</evidence>
<evidence type="ECO:0000313" key="4">
    <source>
        <dbReference type="EMBL" id="MFD1417931.1"/>
    </source>
</evidence>
<dbReference type="EMBL" id="JBHTOI010000028">
    <property type="protein sequence ID" value="MFD1417931.1"/>
    <property type="molecule type" value="Genomic_DNA"/>
</dbReference>
<gene>
    <name evidence="4" type="ORF">ACFQ42_04180</name>
</gene>
<sequence>MSKYSVETKIQAIKLYNDGLGSTTIAHKLGIHQETTILRWVHSWSKCGLSGLKRPNKLPIYSASFKMEVIIWMVKNKASYPQTAKHFDISNEGTVWTWKHRYDVYGAGGFADRRKRDTNMSDKKKLTPEQENKELKKRLEYLEAENEYLKKLEAVMHQTEKKHK</sequence>
<dbReference type="PANTHER" id="PTHR33795:SF1">
    <property type="entry name" value="INSERTION ELEMENT IS150 PROTEIN INSJ"/>
    <property type="match status" value="1"/>
</dbReference>
<comment type="caution">
    <text evidence="4">The sequence shown here is derived from an EMBL/GenBank/DDBJ whole genome shotgun (WGS) entry which is preliminary data.</text>
</comment>
<dbReference type="RefSeq" id="WP_377769543.1">
    <property type="nucleotide sequence ID" value="NZ_JBHTOI010000028.1"/>
</dbReference>
<reference evidence="5" key="1">
    <citation type="journal article" date="2019" name="Int. J. Syst. Evol. Microbiol.">
        <title>The Global Catalogue of Microorganisms (GCM) 10K type strain sequencing project: providing services to taxonomists for standard genome sequencing and annotation.</title>
        <authorList>
            <consortium name="The Broad Institute Genomics Platform"/>
            <consortium name="The Broad Institute Genome Sequencing Center for Infectious Disease"/>
            <person name="Wu L."/>
            <person name="Ma J."/>
        </authorList>
    </citation>
    <scope>NUCLEOTIDE SEQUENCE [LARGE SCALE GENOMIC DNA]</scope>
    <source>
        <strain evidence="5">CCM 8936</strain>
    </source>
</reference>
<evidence type="ECO:0000256" key="2">
    <source>
        <dbReference type="SAM" id="Coils"/>
    </source>
</evidence>
<dbReference type="InterPro" id="IPR055247">
    <property type="entry name" value="InsJ-like_HTH"/>
</dbReference>
<dbReference type="PANTHER" id="PTHR33795">
    <property type="entry name" value="INSERTION ELEMENT IS150 PROTEIN INSJ"/>
    <property type="match status" value="1"/>
</dbReference>
<protein>
    <submittedName>
        <fullName evidence="4">Helix-turn-helix domain-containing protein</fullName>
    </submittedName>
</protein>
<evidence type="ECO:0000313" key="5">
    <source>
        <dbReference type="Proteomes" id="UP001597251"/>
    </source>
</evidence>
<dbReference type="Pfam" id="PF13518">
    <property type="entry name" value="HTH_28"/>
    <property type="match status" value="1"/>
</dbReference>
<accession>A0ABW4BSR6</accession>
<proteinExistence type="inferred from homology"/>
<dbReference type="InterPro" id="IPR009057">
    <property type="entry name" value="Homeodomain-like_sf"/>
</dbReference>
<keyword evidence="2" id="KW-0175">Coiled coil</keyword>